<protein>
    <submittedName>
        <fullName evidence="2">Alpha/beta fold hydrolase</fullName>
    </submittedName>
</protein>
<dbReference type="RefSeq" id="WP_174437289.1">
    <property type="nucleotide sequence ID" value="NZ_BAABCC010000020.1"/>
</dbReference>
<dbReference type="Gene3D" id="3.40.50.1820">
    <property type="entry name" value="alpha/beta hydrolase"/>
    <property type="match status" value="1"/>
</dbReference>
<keyword evidence="3" id="KW-1185">Reference proteome</keyword>
<keyword evidence="2" id="KW-0378">Hydrolase</keyword>
<sequence>MRLWVRKIAGRIITLLVVSVVVLLLVRAYDSQRGLPLEIWHTFVPQELHGKDLESGGWTEYMTSEAAIFDSVRAEVTQKLPPGERVPVNRYFDGSPIYPGRFDQDWNRSYVLEPDGPVKGAVLFLHGLTDSPYSLRHIARLYQAYGFVAIAIRLPGHGTVPAGLTDIAWEDWLAATRLAAREAQRRIAPDQPFHVVGFSNGGALAMMYALDALDDARLKRPDRIVLISPMIGITAFARFAGLAGLPAIFPPFAKAAWLGVVPEFNPFKYNSFPVNGARQSHLLTSALQSRIANLAGHGRLDGLAPILTFQSVMDFTVSTRAILSGLYAHLPANGSELVLFDVNRNTKFGPLLSSASDTMLARILPDPPRRFRTTIITNADAERPDVVARTTEAGAETEQVQELGLVYPPDVYSLSHVALPFPTTDSLYGLHPDPNEDFGIHLGAVAARGERGALIVSMDALLRMSSNPFFPYLLGRIEEALAHEASGETSGHPLPNDRSP</sequence>
<evidence type="ECO:0000259" key="1">
    <source>
        <dbReference type="Pfam" id="PF12697"/>
    </source>
</evidence>
<feature type="domain" description="AB hydrolase-1" evidence="1">
    <location>
        <begin position="122"/>
        <end position="276"/>
    </location>
</feature>
<dbReference type="EMBL" id="WHOR01000005">
    <property type="protein sequence ID" value="NUB17908.1"/>
    <property type="molecule type" value="Genomic_DNA"/>
</dbReference>
<accession>A0ABX2KWG9</accession>
<dbReference type="InterPro" id="IPR000073">
    <property type="entry name" value="AB_hydrolase_1"/>
</dbReference>
<comment type="caution">
    <text evidence="2">The sequence shown here is derived from an EMBL/GenBank/DDBJ whole genome shotgun (WGS) entry which is preliminary data.</text>
</comment>
<name>A0ABX2KWG9_9PROT</name>
<proteinExistence type="predicted"/>
<gene>
    <name evidence="2" type="ORF">GBZ26_01520</name>
</gene>
<evidence type="ECO:0000313" key="3">
    <source>
        <dbReference type="Proteomes" id="UP000639419"/>
    </source>
</evidence>
<dbReference type="SUPFAM" id="SSF53474">
    <property type="entry name" value="alpha/beta-Hydrolases"/>
    <property type="match status" value="1"/>
</dbReference>
<dbReference type="GO" id="GO:0016787">
    <property type="term" value="F:hydrolase activity"/>
    <property type="evidence" value="ECO:0007669"/>
    <property type="project" value="UniProtKB-KW"/>
</dbReference>
<organism evidence="2 3">
    <name type="scientific">Azospirillum formosense</name>
    <dbReference type="NCBI Taxonomy" id="861533"/>
    <lineage>
        <taxon>Bacteria</taxon>
        <taxon>Pseudomonadati</taxon>
        <taxon>Pseudomonadota</taxon>
        <taxon>Alphaproteobacteria</taxon>
        <taxon>Rhodospirillales</taxon>
        <taxon>Azospirillaceae</taxon>
        <taxon>Azospirillum</taxon>
    </lineage>
</organism>
<dbReference type="InterPro" id="IPR029058">
    <property type="entry name" value="AB_hydrolase_fold"/>
</dbReference>
<evidence type="ECO:0000313" key="2">
    <source>
        <dbReference type="EMBL" id="NUB17908.1"/>
    </source>
</evidence>
<dbReference type="Proteomes" id="UP000639419">
    <property type="component" value="Unassembled WGS sequence"/>
</dbReference>
<reference evidence="2 3" key="1">
    <citation type="submission" date="2019-10" db="EMBL/GenBank/DDBJ databases">
        <title>Genome sequence of Azospirillum formosense CC-Nfb-7.</title>
        <authorList>
            <person name="Ambrosini A."/>
            <person name="Sant'Anna F.H."/>
            <person name="Cassan F.D."/>
            <person name="Souza E.M."/>
            <person name="Passaglia L.M.P."/>
        </authorList>
    </citation>
    <scope>NUCLEOTIDE SEQUENCE [LARGE SCALE GENOMIC DNA]</scope>
    <source>
        <strain evidence="2 3">CC-NFb-7</strain>
    </source>
</reference>
<dbReference type="Pfam" id="PF12697">
    <property type="entry name" value="Abhydrolase_6"/>
    <property type="match status" value="1"/>
</dbReference>